<dbReference type="PROSITE" id="PS50846">
    <property type="entry name" value="HMA_2"/>
    <property type="match status" value="1"/>
</dbReference>
<dbReference type="Gramene" id="OQU91727">
    <property type="protein sequence ID" value="OQU91727"/>
    <property type="gene ID" value="SORBI_3001G237400"/>
</dbReference>
<dbReference type="InParanoid" id="A0A1Z5S716"/>
<reference evidence="3" key="2">
    <citation type="submission" date="2017-02" db="EMBL/GenBank/DDBJ databases">
        <title>WGS assembly of Sorghum bicolor.</title>
        <authorList>
            <person name="Paterson A."/>
            <person name="Mullet J."/>
            <person name="Bowers J."/>
            <person name="Bruggmann R."/>
            <person name="Dubchak I."/>
            <person name="Grimwood J."/>
            <person name="Gundlach H."/>
            <person name="Haberer G."/>
            <person name="Hellsten U."/>
            <person name="Mitros T."/>
            <person name="Poliakov A."/>
            <person name="Schmutz J."/>
            <person name="Spannagl M."/>
            <person name="Tang H."/>
            <person name="Wang X."/>
            <person name="Wicker T."/>
            <person name="Bharti A."/>
            <person name="Chapman J."/>
            <person name="Feltus F."/>
            <person name="Gowik U."/>
            <person name="Grigoriev I."/>
            <person name="Lyons E."/>
            <person name="Maher C."/>
            <person name="Martis M."/>
            <person name="Narechania A."/>
            <person name="Otillar R."/>
            <person name="Penning B."/>
            <person name="Salamov A."/>
            <person name="Wang Y."/>
            <person name="Zhang L."/>
            <person name="Carpita N."/>
            <person name="Freeling M."/>
            <person name="Gingle A."/>
            <person name="Hash C."/>
            <person name="Keller B."/>
            <person name="Klein P."/>
            <person name="Kresovich S."/>
            <person name="Mccann M."/>
            <person name="Ming R."/>
            <person name="Peterson D."/>
            <person name="Rahman M."/>
            <person name="Ware D."/>
            <person name="Westhoff P."/>
            <person name="Mayer K."/>
            <person name="Messing J."/>
            <person name="Sims D."/>
            <person name="Jenkins J."/>
            <person name="Shu S."/>
            <person name="Rokhsar D."/>
        </authorList>
    </citation>
    <scope>NUCLEOTIDE SEQUENCE</scope>
</reference>
<proteinExistence type="predicted"/>
<dbReference type="eggNOG" id="ENOG502R4AS">
    <property type="taxonomic scope" value="Eukaryota"/>
</dbReference>
<dbReference type="SUPFAM" id="SSF55008">
    <property type="entry name" value="HMA, heavy metal-associated domain"/>
    <property type="match status" value="1"/>
</dbReference>
<organism evidence="3 4">
    <name type="scientific">Sorghum bicolor</name>
    <name type="common">Sorghum</name>
    <name type="synonym">Sorghum vulgare</name>
    <dbReference type="NCBI Taxonomy" id="4558"/>
    <lineage>
        <taxon>Eukaryota</taxon>
        <taxon>Viridiplantae</taxon>
        <taxon>Streptophyta</taxon>
        <taxon>Embryophyta</taxon>
        <taxon>Tracheophyta</taxon>
        <taxon>Spermatophyta</taxon>
        <taxon>Magnoliopsida</taxon>
        <taxon>Liliopsida</taxon>
        <taxon>Poales</taxon>
        <taxon>Poaceae</taxon>
        <taxon>PACMAD clade</taxon>
        <taxon>Panicoideae</taxon>
        <taxon>Andropogonodae</taxon>
        <taxon>Andropogoneae</taxon>
        <taxon>Sorghinae</taxon>
        <taxon>Sorghum</taxon>
    </lineage>
</organism>
<protein>
    <recommendedName>
        <fullName evidence="2">HMA domain-containing protein</fullName>
    </recommendedName>
</protein>
<dbReference type="InterPro" id="IPR044594">
    <property type="entry name" value="HIPP01/3/5/6"/>
</dbReference>
<accession>A0A1Z5S716</accession>
<name>A0A1Z5S716_SORBI</name>
<dbReference type="AlphaFoldDB" id="A0A1Z5S716"/>
<dbReference type="EMBL" id="CM000760">
    <property type="protein sequence ID" value="OQU91727.1"/>
    <property type="molecule type" value="Genomic_DNA"/>
</dbReference>
<reference evidence="3" key="1">
    <citation type="journal article" date="2009" name="Nature">
        <title>The Sorghum bicolor genome and the diversification of grasses.</title>
        <authorList>
            <person name="Paterson A.H."/>
            <person name="Bowers J.E."/>
            <person name="Bruggmann R."/>
            <person name="Dubchak I."/>
            <person name="Grimwood J."/>
            <person name="Gundlach H."/>
            <person name="Haberer G."/>
            <person name="Hellsten U."/>
            <person name="Mitros T."/>
            <person name="Poliakov A."/>
            <person name="Schmutz J."/>
            <person name="Spannagl M."/>
            <person name="Tang H."/>
            <person name="Wang X."/>
            <person name="Wicker T."/>
            <person name="Bharti A.K."/>
            <person name="Chapman J."/>
            <person name="Feltus F.A."/>
            <person name="Gowik U."/>
            <person name="Grigoriev I.V."/>
            <person name="Lyons E."/>
            <person name="Maher C.A."/>
            <person name="Martis M."/>
            <person name="Narechania A."/>
            <person name="Otillar R.P."/>
            <person name="Penning B.W."/>
            <person name="Salamov A.A."/>
            <person name="Wang Y."/>
            <person name="Zhang L."/>
            <person name="Carpita N.C."/>
            <person name="Freeling M."/>
            <person name="Gingle A.R."/>
            <person name="Hash C.T."/>
            <person name="Keller B."/>
            <person name="Klein P."/>
            <person name="Kresovich S."/>
            <person name="McCann M.C."/>
            <person name="Ming R."/>
            <person name="Peterson D.G."/>
            <person name="Mehboob-ur-Rahman"/>
            <person name="Ware D."/>
            <person name="Westhoff P."/>
            <person name="Mayer K.F."/>
            <person name="Messing J."/>
            <person name="Rokhsar D.S."/>
        </authorList>
    </citation>
    <scope>NUCLEOTIDE SEQUENCE [LARGE SCALE GENOMIC DNA]</scope>
</reference>
<feature type="compositionally biased region" description="Basic and acidic residues" evidence="1">
    <location>
        <begin position="70"/>
        <end position="97"/>
    </location>
</feature>
<dbReference type="PANTHER" id="PTHR46413">
    <property type="entry name" value="HEAVY METAL-ASSOCIATED ISOPRENYLATED PLANT PROTEIN 6"/>
    <property type="match status" value="1"/>
</dbReference>
<feature type="compositionally biased region" description="Basic and acidic residues" evidence="1">
    <location>
        <begin position="109"/>
        <end position="120"/>
    </location>
</feature>
<dbReference type="STRING" id="4558.A0A1Z5S716"/>
<feature type="region of interest" description="Disordered" evidence="1">
    <location>
        <begin position="68"/>
        <end position="143"/>
    </location>
</feature>
<gene>
    <name evidence="3" type="ORF">SORBI_3001G237400</name>
</gene>
<dbReference type="CDD" id="cd00371">
    <property type="entry name" value="HMA"/>
    <property type="match status" value="1"/>
</dbReference>
<dbReference type="GO" id="GO:0046872">
    <property type="term" value="F:metal ion binding"/>
    <property type="evidence" value="ECO:0007669"/>
    <property type="project" value="InterPro"/>
</dbReference>
<feature type="domain" description="HMA" evidence="2">
    <location>
        <begin position="1"/>
        <end position="66"/>
    </location>
</feature>
<evidence type="ECO:0000313" key="3">
    <source>
        <dbReference type="EMBL" id="OQU91727.1"/>
    </source>
</evidence>
<dbReference type="Proteomes" id="UP000000768">
    <property type="component" value="Chromosome 1"/>
</dbReference>
<sequence>MAPVILSMDVHCHCCAKKIRNAVMKLPGVDSVTFGTGLLMIEGTADAATLRARLQAKTGKAVNVVISDGGSERGCRRGHGDDGRGGEPGGGHRDGRRLGGGHQPPAQGKDFRQSRQRLPETRLLPRIRPRAVEGDRSMGGSTADVWGAAGGGYRSQSRWRLVICAPTSRTLLQAPETMYPCATNHISTRPTGRQQQPASVAAIAVVRCPSTAGCWGWLLLPGTSSVRWPILGGSALPTAGQLLYDGSMAGVPST</sequence>
<dbReference type="Pfam" id="PF00403">
    <property type="entry name" value="HMA"/>
    <property type="match status" value="1"/>
</dbReference>
<dbReference type="InterPro" id="IPR036163">
    <property type="entry name" value="HMA_dom_sf"/>
</dbReference>
<dbReference type="Gene3D" id="3.30.70.100">
    <property type="match status" value="1"/>
</dbReference>
<dbReference type="InterPro" id="IPR006121">
    <property type="entry name" value="HMA_dom"/>
</dbReference>
<evidence type="ECO:0000313" key="4">
    <source>
        <dbReference type="Proteomes" id="UP000000768"/>
    </source>
</evidence>
<evidence type="ECO:0000256" key="1">
    <source>
        <dbReference type="SAM" id="MobiDB-lite"/>
    </source>
</evidence>
<dbReference type="PANTHER" id="PTHR46413:SF6">
    <property type="entry name" value="HMA DOMAIN-CONTAINING PROTEIN"/>
    <property type="match status" value="1"/>
</dbReference>
<dbReference type="OMA" id="SCAKKIR"/>
<evidence type="ECO:0000259" key="2">
    <source>
        <dbReference type="PROSITE" id="PS50846"/>
    </source>
</evidence>
<keyword evidence="4" id="KW-1185">Reference proteome</keyword>